<reference evidence="1 2" key="1">
    <citation type="journal article" date="2019" name="Sci. Rep.">
        <title>Extended insight into the Mycobacterium chelonae-abscessus complex through whole genome sequencing of Mycobacterium salmoniphilum outbreak and Mycobacterium salmoniphilum-like strains.</title>
        <authorList>
            <person name="Behra P.R.K."/>
            <person name="Das S."/>
            <person name="Pettersson B.M.F."/>
            <person name="Shirreff L."/>
            <person name="DuCote T."/>
            <person name="Jacobsson K.G."/>
            <person name="Ennis D.G."/>
            <person name="Kirsebom L.A."/>
        </authorList>
    </citation>
    <scope>NUCLEOTIDE SEQUENCE [LARGE SCALE GENOMIC DNA]</scope>
    <source>
        <strain evidence="1 2">DSM 45524</strain>
    </source>
</reference>
<evidence type="ECO:0000313" key="2">
    <source>
        <dbReference type="Proteomes" id="UP000295627"/>
    </source>
</evidence>
<accession>A0A4R5PE73</accession>
<dbReference type="EMBL" id="RXLR01000010">
    <property type="protein sequence ID" value="TDH23613.1"/>
    <property type="molecule type" value="Genomic_DNA"/>
</dbReference>
<evidence type="ECO:0000313" key="1">
    <source>
        <dbReference type="EMBL" id="TDH23613.1"/>
    </source>
</evidence>
<dbReference type="RefSeq" id="WP_109842413.1">
    <property type="nucleotide sequence ID" value="NZ_MAFQ01000026.1"/>
</dbReference>
<proteinExistence type="predicted"/>
<protein>
    <submittedName>
        <fullName evidence="1">Uncharacterized protein</fullName>
    </submittedName>
</protein>
<dbReference type="Proteomes" id="UP000295627">
    <property type="component" value="Unassembled WGS sequence"/>
</dbReference>
<sequence>MNPEGAEIEWAHWPVNGVLSMTFWRAARAAGRRDRRSAVTDLRSGAGGPLVPLVGTTAAAVFAVAVIGTVIASHGAQHTAPGAPAGLDHPAATVAVGAEGTPPWPAPADPGAAADAAGLPMARMEGTVQHIHAHLDVQVDGQPVPVPANIGVDVRRGTMSALHTHDDSGLIHIESPVRRQFSLGELFTEWQVSLAADHIGGLRTGAGKQLRVLVNGVPQTGNPAAITLAAHDQIAVIYGAPRPGEAIASTYQFADGQ</sequence>
<gene>
    <name evidence="1" type="ORF">EJ571_04890</name>
</gene>
<dbReference type="AlphaFoldDB" id="A0A4R5PE73"/>
<organism evidence="1 2">
    <name type="scientific">Mycobacteroides franklinii</name>
    <dbReference type="NCBI Taxonomy" id="948102"/>
    <lineage>
        <taxon>Bacteria</taxon>
        <taxon>Bacillati</taxon>
        <taxon>Actinomycetota</taxon>
        <taxon>Actinomycetes</taxon>
        <taxon>Mycobacteriales</taxon>
        <taxon>Mycobacteriaceae</taxon>
        <taxon>Mycobacteroides</taxon>
    </lineage>
</organism>
<comment type="caution">
    <text evidence="1">The sequence shown here is derived from an EMBL/GenBank/DDBJ whole genome shotgun (WGS) entry which is preliminary data.</text>
</comment>
<name>A0A4R5PE73_9MYCO</name>